<accession>A0A1Q8BR34</accession>
<dbReference type="InterPro" id="IPR027417">
    <property type="entry name" value="P-loop_NTPase"/>
</dbReference>
<proteinExistence type="predicted"/>
<gene>
    <name evidence="2" type="ORF">BU204_37665</name>
</gene>
<dbReference type="EMBL" id="MSIE01000162">
    <property type="protein sequence ID" value="OLF04571.1"/>
    <property type="molecule type" value="Genomic_DNA"/>
</dbReference>
<dbReference type="PANTHER" id="PTHR47691:SF3">
    <property type="entry name" value="HTH-TYPE TRANSCRIPTIONAL REGULATOR RV0890C-RELATED"/>
    <property type="match status" value="1"/>
</dbReference>
<comment type="caution">
    <text evidence="2">The sequence shown here is derived from an EMBL/GenBank/DDBJ whole genome shotgun (WGS) entry which is preliminary data.</text>
</comment>
<name>A0A1Q8BR34_9PSEU</name>
<dbReference type="Gene3D" id="3.40.50.300">
    <property type="entry name" value="P-loop containing nucleotide triphosphate hydrolases"/>
    <property type="match status" value="1"/>
</dbReference>
<evidence type="ECO:0000313" key="2">
    <source>
        <dbReference type="EMBL" id="OLF04571.1"/>
    </source>
</evidence>
<dbReference type="OrthoDB" id="581105at2"/>
<dbReference type="InterPro" id="IPR010982">
    <property type="entry name" value="Lambda_DNA-bd_dom_sf"/>
</dbReference>
<reference evidence="2 3" key="1">
    <citation type="submission" date="2016-12" db="EMBL/GenBank/DDBJ databases">
        <title>The draft genome sequence of Actinophytocola sp. 11-183.</title>
        <authorList>
            <person name="Wang W."/>
            <person name="Yuan L."/>
        </authorList>
    </citation>
    <scope>NUCLEOTIDE SEQUENCE [LARGE SCALE GENOMIC DNA]</scope>
    <source>
        <strain evidence="2 3">11-183</strain>
    </source>
</reference>
<dbReference type="InterPro" id="IPR001387">
    <property type="entry name" value="Cro/C1-type_HTH"/>
</dbReference>
<dbReference type="PANTHER" id="PTHR47691">
    <property type="entry name" value="REGULATOR-RELATED"/>
    <property type="match status" value="1"/>
</dbReference>
<dbReference type="SUPFAM" id="SSF52540">
    <property type="entry name" value="P-loop containing nucleoside triphosphate hydrolases"/>
    <property type="match status" value="1"/>
</dbReference>
<dbReference type="Pfam" id="PF00931">
    <property type="entry name" value="NB-ARC"/>
    <property type="match status" value="1"/>
</dbReference>
<dbReference type="PRINTS" id="PR00364">
    <property type="entry name" value="DISEASERSIST"/>
</dbReference>
<evidence type="ECO:0000259" key="1">
    <source>
        <dbReference type="PROSITE" id="PS50943"/>
    </source>
</evidence>
<dbReference type="AlphaFoldDB" id="A0A1Q8BR34"/>
<dbReference type="STRING" id="1912961.BU204_37665"/>
<dbReference type="InterPro" id="IPR002182">
    <property type="entry name" value="NB-ARC"/>
</dbReference>
<dbReference type="Proteomes" id="UP000185596">
    <property type="component" value="Unassembled WGS sequence"/>
</dbReference>
<keyword evidence="3" id="KW-1185">Reference proteome</keyword>
<evidence type="ECO:0000313" key="3">
    <source>
        <dbReference type="Proteomes" id="UP000185596"/>
    </source>
</evidence>
<organism evidence="2 3">
    <name type="scientific">Actinophytocola xanthii</name>
    <dbReference type="NCBI Taxonomy" id="1912961"/>
    <lineage>
        <taxon>Bacteria</taxon>
        <taxon>Bacillati</taxon>
        <taxon>Actinomycetota</taxon>
        <taxon>Actinomycetes</taxon>
        <taxon>Pseudonocardiales</taxon>
        <taxon>Pseudonocardiaceae</taxon>
    </lineage>
</organism>
<dbReference type="SMART" id="SM00530">
    <property type="entry name" value="HTH_XRE"/>
    <property type="match status" value="1"/>
</dbReference>
<protein>
    <recommendedName>
        <fullName evidence="1">HTH cro/C1-type domain-containing protein</fullName>
    </recommendedName>
</protein>
<dbReference type="Gene3D" id="1.10.260.40">
    <property type="entry name" value="lambda repressor-like DNA-binding domains"/>
    <property type="match status" value="1"/>
</dbReference>
<dbReference type="GO" id="GO:0043531">
    <property type="term" value="F:ADP binding"/>
    <property type="evidence" value="ECO:0007669"/>
    <property type="project" value="InterPro"/>
</dbReference>
<dbReference type="SUPFAM" id="SSF47413">
    <property type="entry name" value="lambda repressor-like DNA-binding domains"/>
    <property type="match status" value="1"/>
</dbReference>
<dbReference type="PROSITE" id="PS50943">
    <property type="entry name" value="HTH_CROC1"/>
    <property type="match status" value="1"/>
</dbReference>
<dbReference type="Pfam" id="PF13560">
    <property type="entry name" value="HTH_31"/>
    <property type="match status" value="1"/>
</dbReference>
<feature type="domain" description="HTH cro/C1-type" evidence="1">
    <location>
        <begin position="24"/>
        <end position="78"/>
    </location>
</feature>
<dbReference type="GO" id="GO:0003677">
    <property type="term" value="F:DNA binding"/>
    <property type="evidence" value="ECO:0007669"/>
    <property type="project" value="InterPro"/>
</dbReference>
<sequence>MRPSGETGTATWGVRWAVNPGVELRTWRARRRLSLRALASRVSCDYGYLGKIENGKANLTQGMAVACDQALGANGALIRAWKTAQGSVRPAQLPAAPALLLGRENELAALAAGLRSRDTGSPRVAAIDGAAGVGKTALALRLAHDISHQYVDGHLYADFGGFAPPEKAASAGKVLMSFLTAMGATLVPDTAVERASLYRSLLIERNTLIVLDNVNDLDDVEQLMPASPGCAVLVTSRRALPSLVARHNATRVVVRPLSEDKSIELMSIVIGNDRAEAAGEAMAMLARRCGHLPLALALAAEQIAMYPNRPVVELVDEMIDDEDRLRAWGNTNLREVLSWSYRNLSPDAALLFQVFSQHRDSHLSVAAAAALAGVPALQVRRLLHQLASLHLVEIDSDQVIRLHEVVRAYGRDLATAVDAEEQRIWPPPTVA</sequence>